<proteinExistence type="predicted"/>
<dbReference type="PANTHER" id="PTHR30204:SF93">
    <property type="entry name" value="HTH MERR-TYPE DOMAIN-CONTAINING PROTEIN"/>
    <property type="match status" value="1"/>
</dbReference>
<gene>
    <name evidence="3" type="ORF">BCF44_10418</name>
</gene>
<dbReference type="PANTHER" id="PTHR30204">
    <property type="entry name" value="REDOX-CYCLING DRUG-SENSING TRANSCRIPTIONAL ACTIVATOR SOXR"/>
    <property type="match status" value="1"/>
</dbReference>
<evidence type="ECO:0000313" key="3">
    <source>
        <dbReference type="EMBL" id="REH49755.1"/>
    </source>
</evidence>
<dbReference type="SUPFAM" id="SSF46955">
    <property type="entry name" value="Putative DNA-binding domain"/>
    <property type="match status" value="1"/>
</dbReference>
<comment type="caution">
    <text evidence="3">The sequence shown here is derived from an EMBL/GenBank/DDBJ whole genome shotgun (WGS) entry which is preliminary data.</text>
</comment>
<dbReference type="InterPro" id="IPR047057">
    <property type="entry name" value="MerR_fam"/>
</dbReference>
<evidence type="ECO:0000259" key="2">
    <source>
        <dbReference type="PROSITE" id="PS50937"/>
    </source>
</evidence>
<dbReference type="InterPro" id="IPR000551">
    <property type="entry name" value="MerR-type_HTH_dom"/>
</dbReference>
<name>A0A3E0HUX2_9PSEU</name>
<reference evidence="3 4" key="1">
    <citation type="submission" date="2018-08" db="EMBL/GenBank/DDBJ databases">
        <title>Genomic Encyclopedia of Archaeal and Bacterial Type Strains, Phase II (KMG-II): from individual species to whole genera.</title>
        <authorList>
            <person name="Goeker M."/>
        </authorList>
    </citation>
    <scope>NUCLEOTIDE SEQUENCE [LARGE SCALE GENOMIC DNA]</scope>
    <source>
        <strain evidence="3 4">DSM 45791</strain>
    </source>
</reference>
<dbReference type="EMBL" id="QUNO01000004">
    <property type="protein sequence ID" value="REH49755.1"/>
    <property type="molecule type" value="Genomic_DNA"/>
</dbReference>
<feature type="domain" description="HTH merR-type" evidence="2">
    <location>
        <begin position="9"/>
        <end position="78"/>
    </location>
</feature>
<dbReference type="Pfam" id="PF13411">
    <property type="entry name" value="MerR_1"/>
    <property type="match status" value="1"/>
</dbReference>
<dbReference type="SMART" id="SM00422">
    <property type="entry name" value="HTH_MERR"/>
    <property type="match status" value="1"/>
</dbReference>
<organism evidence="3 4">
    <name type="scientific">Kutzneria buriramensis</name>
    <dbReference type="NCBI Taxonomy" id="1045776"/>
    <lineage>
        <taxon>Bacteria</taxon>
        <taxon>Bacillati</taxon>
        <taxon>Actinomycetota</taxon>
        <taxon>Actinomycetes</taxon>
        <taxon>Pseudonocardiales</taxon>
        <taxon>Pseudonocardiaceae</taxon>
        <taxon>Kutzneria</taxon>
    </lineage>
</organism>
<dbReference type="AlphaFoldDB" id="A0A3E0HUX2"/>
<keyword evidence="4" id="KW-1185">Reference proteome</keyword>
<dbReference type="Gene3D" id="1.10.1660.10">
    <property type="match status" value="1"/>
</dbReference>
<keyword evidence="1 3" id="KW-0238">DNA-binding</keyword>
<dbReference type="InterPro" id="IPR009061">
    <property type="entry name" value="DNA-bd_dom_put_sf"/>
</dbReference>
<protein>
    <submittedName>
        <fullName evidence="3">DNA-binding transcriptional MerR regulator</fullName>
    </submittedName>
</protein>
<dbReference type="PROSITE" id="PS50937">
    <property type="entry name" value="HTH_MERR_2"/>
    <property type="match status" value="1"/>
</dbReference>
<dbReference type="Proteomes" id="UP000256269">
    <property type="component" value="Unassembled WGS sequence"/>
</dbReference>
<dbReference type="GO" id="GO:0003700">
    <property type="term" value="F:DNA-binding transcription factor activity"/>
    <property type="evidence" value="ECO:0007669"/>
    <property type="project" value="InterPro"/>
</dbReference>
<accession>A0A3E0HUX2</accession>
<evidence type="ECO:0000256" key="1">
    <source>
        <dbReference type="ARBA" id="ARBA00023125"/>
    </source>
</evidence>
<evidence type="ECO:0000313" key="4">
    <source>
        <dbReference type="Proteomes" id="UP000256269"/>
    </source>
</evidence>
<dbReference type="PRINTS" id="PR00040">
    <property type="entry name" value="HTHMERR"/>
</dbReference>
<sequence length="315" mass="35740">MGVNGDDDLYGIGELARLTGLSVRTIRFYSDSGLLPPTERTHAGYRMYDIHALTRLKFVRTLRELGVDLPTVTRVLARELSIPELAAEHAEALDVQIRTLRLRRSVLRAVAKRGSSPKELEMVHELARMTEEERQAIVEDFWREVDLGLPEPENAAWMRRVRPDLPDDPSPEQVEAWIEFVELIRDPSFRAKTRAMAVENVRMTEEGTVDAVTTAFQTAYEQALTKVTEVIAAGEAPESEAGRRIVAEMRAALAAAIGRDDDAEFRTWLVRLYDIFADDRAERFWNLLGKINGWPEYPSPKPARDWLEAATRCHA</sequence>
<dbReference type="CDD" id="cd00592">
    <property type="entry name" value="HTH_MerR-like"/>
    <property type="match status" value="1"/>
</dbReference>
<dbReference type="GO" id="GO:0003677">
    <property type="term" value="F:DNA binding"/>
    <property type="evidence" value="ECO:0007669"/>
    <property type="project" value="UniProtKB-KW"/>
</dbReference>